<sequence length="317" mass="33192">MRPSALSSRISISAIATLCLCNLVSATFSLDISGPDWSYTTKNGLSKTTSEACKNAYSADIDCDPTLLGLVASMRSVFKPTPSDFDNTCAPACKSSLEAYVKGVQEACTAPGDSALESNVPGIILDHVDTVGMLLQYTWKSSCRKDTDGTYCHYKRLNNSDTFPCDDVCTGAFYQTAHDLPISSKTFISYLLVSRGPWWAEAFEKGWKRLQACGKAVNNAPPSLLNANTATSTLGASATSGTATLMAGTTSTSVEAKASNTATASLASSASSSLASSSSPTTSNGAPAASSSSGQSLQFGKFAILMMFSMIYISLFV</sequence>
<dbReference type="OrthoDB" id="5985073at2759"/>
<evidence type="ECO:0000256" key="1">
    <source>
        <dbReference type="SAM" id="MobiDB-lite"/>
    </source>
</evidence>
<dbReference type="EMBL" id="NPIC01000005">
    <property type="protein sequence ID" value="RDL36022.1"/>
    <property type="molecule type" value="Genomic_DNA"/>
</dbReference>
<reference evidence="3 4" key="1">
    <citation type="journal article" date="2018" name="IMA Fungus">
        <title>IMA Genome-F 9: Draft genome sequence of Annulohypoxylon stygium, Aspergillus mulundensis, Berkeleyomyces basicola (syn. Thielaviopsis basicola), Ceratocystis smalleyi, two Cercospora beticola strains, Coleophoma cylindrospora, Fusarium fracticaudum, Phialophora cf. hyalina, and Morchella septimelata.</title>
        <authorList>
            <person name="Wingfield B.D."/>
            <person name="Bills G.F."/>
            <person name="Dong Y."/>
            <person name="Huang W."/>
            <person name="Nel W.J."/>
            <person name="Swalarsk-Parry B.S."/>
            <person name="Vaghefi N."/>
            <person name="Wilken P.M."/>
            <person name="An Z."/>
            <person name="de Beer Z.W."/>
            <person name="De Vos L."/>
            <person name="Chen L."/>
            <person name="Duong T.A."/>
            <person name="Gao Y."/>
            <person name="Hammerbacher A."/>
            <person name="Kikkert J.R."/>
            <person name="Li Y."/>
            <person name="Li H."/>
            <person name="Li K."/>
            <person name="Li Q."/>
            <person name="Liu X."/>
            <person name="Ma X."/>
            <person name="Naidoo K."/>
            <person name="Pethybridge S.J."/>
            <person name="Sun J."/>
            <person name="Steenkamp E.T."/>
            <person name="van der Nest M.A."/>
            <person name="van Wyk S."/>
            <person name="Wingfield M.J."/>
            <person name="Xiong C."/>
            <person name="Yue Q."/>
            <person name="Zhang X."/>
        </authorList>
    </citation>
    <scope>NUCLEOTIDE SEQUENCE [LARGE SCALE GENOMIC DNA]</scope>
    <source>
        <strain evidence="3 4">BP 5553</strain>
    </source>
</reference>
<evidence type="ECO:0000313" key="3">
    <source>
        <dbReference type="EMBL" id="RDL36022.1"/>
    </source>
</evidence>
<dbReference type="RefSeq" id="XP_031868678.1">
    <property type="nucleotide sequence ID" value="XM_032015257.1"/>
</dbReference>
<gene>
    <name evidence="3" type="ORF">BP5553_06634</name>
</gene>
<evidence type="ECO:0000313" key="4">
    <source>
        <dbReference type="Proteomes" id="UP000254866"/>
    </source>
</evidence>
<comment type="caution">
    <text evidence="3">The sequence shown here is derived from an EMBL/GenBank/DDBJ whole genome shotgun (WGS) entry which is preliminary data.</text>
</comment>
<keyword evidence="4" id="KW-1185">Reference proteome</keyword>
<evidence type="ECO:0000256" key="2">
    <source>
        <dbReference type="SAM" id="SignalP"/>
    </source>
</evidence>
<feature type="signal peptide" evidence="2">
    <location>
        <begin position="1"/>
        <end position="26"/>
    </location>
</feature>
<accession>A0A370TKH1</accession>
<proteinExistence type="predicted"/>
<protein>
    <submittedName>
        <fullName evidence="3">Uncharacterized protein</fullName>
    </submittedName>
</protein>
<feature type="region of interest" description="Disordered" evidence="1">
    <location>
        <begin position="273"/>
        <end position="294"/>
    </location>
</feature>
<dbReference type="Proteomes" id="UP000254866">
    <property type="component" value="Unassembled WGS sequence"/>
</dbReference>
<dbReference type="AlphaFoldDB" id="A0A370TKH1"/>
<name>A0A370TKH1_9HELO</name>
<organism evidence="3 4">
    <name type="scientific">Venustampulla echinocandica</name>
    <dbReference type="NCBI Taxonomy" id="2656787"/>
    <lineage>
        <taxon>Eukaryota</taxon>
        <taxon>Fungi</taxon>
        <taxon>Dikarya</taxon>
        <taxon>Ascomycota</taxon>
        <taxon>Pezizomycotina</taxon>
        <taxon>Leotiomycetes</taxon>
        <taxon>Helotiales</taxon>
        <taxon>Pleuroascaceae</taxon>
        <taxon>Venustampulla</taxon>
    </lineage>
</organism>
<dbReference type="GeneID" id="43599483"/>
<keyword evidence="2" id="KW-0732">Signal</keyword>
<feature type="chain" id="PRO_5016630777" evidence="2">
    <location>
        <begin position="27"/>
        <end position="317"/>
    </location>
</feature>